<dbReference type="PRINTS" id="PR00368">
    <property type="entry name" value="FADPNR"/>
</dbReference>
<dbReference type="AlphaFoldDB" id="I4B2H4"/>
<dbReference type="Proteomes" id="UP000006048">
    <property type="component" value="Chromosome"/>
</dbReference>
<evidence type="ECO:0000313" key="6">
    <source>
        <dbReference type="EMBL" id="AFM11481.1"/>
    </source>
</evidence>
<proteinExistence type="inferred from homology"/>
<evidence type="ECO:0000256" key="3">
    <source>
        <dbReference type="ARBA" id="ARBA00022630"/>
    </source>
</evidence>
<evidence type="ECO:0000313" key="7">
    <source>
        <dbReference type="Proteomes" id="UP000006048"/>
    </source>
</evidence>
<reference evidence="6 7" key="1">
    <citation type="submission" date="2012-06" db="EMBL/GenBank/DDBJ databases">
        <title>The complete chromosome of genome of Turneriella parva DSM 21527.</title>
        <authorList>
            <consortium name="US DOE Joint Genome Institute (JGI-PGF)"/>
            <person name="Lucas S."/>
            <person name="Han J."/>
            <person name="Lapidus A."/>
            <person name="Bruce D."/>
            <person name="Goodwin L."/>
            <person name="Pitluck S."/>
            <person name="Peters L."/>
            <person name="Kyrpides N."/>
            <person name="Mavromatis K."/>
            <person name="Ivanova N."/>
            <person name="Mikhailova N."/>
            <person name="Chertkov O."/>
            <person name="Detter J.C."/>
            <person name="Tapia R."/>
            <person name="Han C."/>
            <person name="Land M."/>
            <person name="Hauser L."/>
            <person name="Markowitz V."/>
            <person name="Cheng J.-F."/>
            <person name="Hugenholtz P."/>
            <person name="Woyke T."/>
            <person name="Wu D."/>
            <person name="Gronow S."/>
            <person name="Wellnitz S."/>
            <person name="Brambilla E."/>
            <person name="Klenk H.-P."/>
            <person name="Eisen J.A."/>
        </authorList>
    </citation>
    <scope>NUCLEOTIDE SEQUENCE [LARGE SCALE GENOMIC DNA]</scope>
    <source>
        <strain evidence="7">ATCC BAA-1111 / DSM 21527 / NCTC 11395 / H</strain>
    </source>
</reference>
<evidence type="ECO:0000256" key="1">
    <source>
        <dbReference type="ARBA" id="ARBA00001974"/>
    </source>
</evidence>
<dbReference type="RefSeq" id="WP_014801999.1">
    <property type="nucleotide sequence ID" value="NC_018020.1"/>
</dbReference>
<sequence>MSNVVIIGSGMAGIGLAELLAQDSKFSVTVVSGETSGYYSRPLLSHAFASEEVFGRTVLSDVASLQQKFRFIAGKTVTQILPEAKQVLFEGGKKIDYDLLVLATGSEAFVPPPWLPYQQNFLTLNRYDDAVAIRKLRDSGARRWAIVGGGLIGCEIASDLAKAGDEVVLVHAVARLMERIFSPEDSARLAEHLQQQKIKVMLNTMVTTFTRENGRTLLSHADGDIEVDAAIVAVGFRPRTALAAAAGLKVNRGIVTDEKFQTSVAGIYAIGDGAEVDGNLFPFVAPIRAQVKHLAGLLLGTVSGGWSAPAVKVRVKVHGFA</sequence>
<comment type="similarity">
    <text evidence="2">Belongs to the FAD-dependent oxidoreductase family.</text>
</comment>
<name>I4B2H4_TURPD</name>
<accession>I4B2H4</accession>
<dbReference type="EMBL" id="CP002959">
    <property type="protein sequence ID" value="AFM11481.1"/>
    <property type="molecule type" value="Genomic_DNA"/>
</dbReference>
<gene>
    <name evidence="6" type="ordered locus">Turpa_0830</name>
</gene>
<evidence type="ECO:0000256" key="2">
    <source>
        <dbReference type="ARBA" id="ARBA00006442"/>
    </source>
</evidence>
<dbReference type="InterPro" id="IPR036188">
    <property type="entry name" value="FAD/NAD-bd_sf"/>
</dbReference>
<dbReference type="InterPro" id="IPR023753">
    <property type="entry name" value="FAD/NAD-binding_dom"/>
</dbReference>
<organism evidence="6 7">
    <name type="scientific">Turneriella parva (strain ATCC BAA-1111 / DSM 21527 / NCTC 11395 / H)</name>
    <name type="common">Leptospira parva</name>
    <dbReference type="NCBI Taxonomy" id="869212"/>
    <lineage>
        <taxon>Bacteria</taxon>
        <taxon>Pseudomonadati</taxon>
        <taxon>Spirochaetota</taxon>
        <taxon>Spirochaetia</taxon>
        <taxon>Leptospirales</taxon>
        <taxon>Leptospiraceae</taxon>
        <taxon>Turneriella</taxon>
    </lineage>
</organism>
<dbReference type="KEGG" id="tpx:Turpa_0830"/>
<keyword evidence="4" id="KW-0274">FAD</keyword>
<dbReference type="Gene3D" id="3.50.50.60">
    <property type="entry name" value="FAD/NAD(P)-binding domain"/>
    <property type="match status" value="2"/>
</dbReference>
<dbReference type="PRINTS" id="PR00411">
    <property type="entry name" value="PNDRDTASEI"/>
</dbReference>
<feature type="domain" description="FAD/NAD(P)-binding" evidence="5">
    <location>
        <begin position="3"/>
        <end position="274"/>
    </location>
</feature>
<dbReference type="OrthoDB" id="9807946at2"/>
<dbReference type="SUPFAM" id="SSF51905">
    <property type="entry name" value="FAD/NAD(P)-binding domain"/>
    <property type="match status" value="1"/>
</dbReference>
<dbReference type="HOGENOM" id="CLU_003291_4_4_12"/>
<dbReference type="PANTHER" id="PTHR43429:SF3">
    <property type="entry name" value="NITRITE REDUCTASE [NAD(P)H]"/>
    <property type="match status" value="1"/>
</dbReference>
<keyword evidence="7" id="KW-1185">Reference proteome</keyword>
<protein>
    <submittedName>
        <fullName evidence="6">FAD-dependent pyridine nucleotide-disulfide oxidoreductase</fullName>
    </submittedName>
</protein>
<evidence type="ECO:0000259" key="5">
    <source>
        <dbReference type="Pfam" id="PF07992"/>
    </source>
</evidence>
<dbReference type="InterPro" id="IPR050260">
    <property type="entry name" value="FAD-bd_OxRdtase"/>
</dbReference>
<dbReference type="Pfam" id="PF07992">
    <property type="entry name" value="Pyr_redox_2"/>
    <property type="match status" value="1"/>
</dbReference>
<evidence type="ECO:0000256" key="4">
    <source>
        <dbReference type="ARBA" id="ARBA00022827"/>
    </source>
</evidence>
<dbReference type="GO" id="GO:0016491">
    <property type="term" value="F:oxidoreductase activity"/>
    <property type="evidence" value="ECO:0007669"/>
    <property type="project" value="InterPro"/>
</dbReference>
<comment type="cofactor">
    <cofactor evidence="1">
        <name>FAD</name>
        <dbReference type="ChEBI" id="CHEBI:57692"/>
    </cofactor>
</comment>
<dbReference type="STRING" id="869212.Turpa_0830"/>
<dbReference type="PANTHER" id="PTHR43429">
    <property type="entry name" value="PYRIDINE NUCLEOTIDE-DISULFIDE OXIDOREDUCTASE DOMAIN-CONTAINING"/>
    <property type="match status" value="1"/>
</dbReference>
<keyword evidence="3" id="KW-0285">Flavoprotein</keyword>